<feature type="transmembrane region" description="Helical" evidence="1">
    <location>
        <begin position="7"/>
        <end position="25"/>
    </location>
</feature>
<protein>
    <submittedName>
        <fullName evidence="2">Uncharacterized protein</fullName>
    </submittedName>
</protein>
<proteinExistence type="predicted"/>
<evidence type="ECO:0000256" key="1">
    <source>
        <dbReference type="SAM" id="Phobius"/>
    </source>
</evidence>
<accession>A0A9X1U024</accession>
<keyword evidence="1" id="KW-0472">Membrane</keyword>
<sequence>MRMAIEAIVGIVIAVLGMWWLVTAGHTINGILSALVVAVGGGLVVVAIARLLDIYSKTYKEPGE</sequence>
<keyword evidence="1" id="KW-0812">Transmembrane</keyword>
<organism evidence="2 3">
    <name type="scientific">Corynebacterium uropygiale</name>
    <dbReference type="NCBI Taxonomy" id="1775911"/>
    <lineage>
        <taxon>Bacteria</taxon>
        <taxon>Bacillati</taxon>
        <taxon>Actinomycetota</taxon>
        <taxon>Actinomycetes</taxon>
        <taxon>Mycobacteriales</taxon>
        <taxon>Corynebacteriaceae</taxon>
        <taxon>Corynebacterium</taxon>
    </lineage>
</organism>
<reference evidence="2" key="1">
    <citation type="submission" date="2022-01" db="EMBL/GenBank/DDBJ databases">
        <title>Corynebacterium sp. nov isolated from isolated from the feces of the greater white-fronted geese (Anser albifrons) at Poyang Lake, PR China.</title>
        <authorList>
            <person name="Liu Q."/>
        </authorList>
    </citation>
    <scope>NUCLEOTIDE SEQUENCE</scope>
    <source>
        <strain evidence="2">JCM 32435</strain>
    </source>
</reference>
<name>A0A9X1U024_9CORY</name>
<keyword evidence="1" id="KW-1133">Transmembrane helix</keyword>
<comment type="caution">
    <text evidence="2">The sequence shown here is derived from an EMBL/GenBank/DDBJ whole genome shotgun (WGS) entry which is preliminary data.</text>
</comment>
<dbReference type="AlphaFoldDB" id="A0A9X1U024"/>
<dbReference type="RefSeq" id="WP_236117782.1">
    <property type="nucleotide sequence ID" value="NZ_JAKGSI010000001.1"/>
</dbReference>
<gene>
    <name evidence="2" type="ORF">L1O03_02270</name>
</gene>
<evidence type="ECO:0000313" key="2">
    <source>
        <dbReference type="EMBL" id="MCF4006003.1"/>
    </source>
</evidence>
<feature type="transmembrane region" description="Helical" evidence="1">
    <location>
        <begin position="31"/>
        <end position="52"/>
    </location>
</feature>
<evidence type="ECO:0000313" key="3">
    <source>
        <dbReference type="Proteomes" id="UP001139336"/>
    </source>
</evidence>
<keyword evidence="3" id="KW-1185">Reference proteome</keyword>
<dbReference type="EMBL" id="JAKGSI010000001">
    <property type="protein sequence ID" value="MCF4006003.1"/>
    <property type="molecule type" value="Genomic_DNA"/>
</dbReference>
<dbReference type="Proteomes" id="UP001139336">
    <property type="component" value="Unassembled WGS sequence"/>
</dbReference>